<dbReference type="EMBL" id="WOWK01000094">
    <property type="protein sequence ID" value="KAF0319588.1"/>
    <property type="molecule type" value="Genomic_DNA"/>
</dbReference>
<keyword evidence="2" id="KW-1185">Reference proteome</keyword>
<gene>
    <name evidence="1" type="ORF">GQ607_013236</name>
</gene>
<reference evidence="1 2" key="1">
    <citation type="submission" date="2019-12" db="EMBL/GenBank/DDBJ databases">
        <title>A genome sequence resource for the geographically widespread anthracnose pathogen Colletotrichum asianum.</title>
        <authorList>
            <person name="Meng Y."/>
        </authorList>
    </citation>
    <scope>NUCLEOTIDE SEQUENCE [LARGE SCALE GENOMIC DNA]</scope>
    <source>
        <strain evidence="1 2">ICMP 18580</strain>
    </source>
</reference>
<organism evidence="1 2">
    <name type="scientific">Colletotrichum asianum</name>
    <dbReference type="NCBI Taxonomy" id="702518"/>
    <lineage>
        <taxon>Eukaryota</taxon>
        <taxon>Fungi</taxon>
        <taxon>Dikarya</taxon>
        <taxon>Ascomycota</taxon>
        <taxon>Pezizomycotina</taxon>
        <taxon>Sordariomycetes</taxon>
        <taxon>Hypocreomycetidae</taxon>
        <taxon>Glomerellales</taxon>
        <taxon>Glomerellaceae</taxon>
        <taxon>Colletotrichum</taxon>
        <taxon>Colletotrichum gloeosporioides species complex</taxon>
    </lineage>
</organism>
<proteinExistence type="predicted"/>
<dbReference type="Proteomes" id="UP000434172">
    <property type="component" value="Unassembled WGS sequence"/>
</dbReference>
<sequence>MVQPLGWERKGDYADFTVCLFGYPVRPPGFCFCFTYSVPSIPLLGCPLFSGEDAE</sequence>
<dbReference type="AlphaFoldDB" id="A0A8H3W1S3"/>
<protein>
    <submittedName>
        <fullName evidence="1">Uncharacterized protein</fullName>
    </submittedName>
</protein>
<accession>A0A8H3W1S3</accession>
<name>A0A8H3W1S3_9PEZI</name>
<comment type="caution">
    <text evidence="1">The sequence shown here is derived from an EMBL/GenBank/DDBJ whole genome shotgun (WGS) entry which is preliminary data.</text>
</comment>
<evidence type="ECO:0000313" key="1">
    <source>
        <dbReference type="EMBL" id="KAF0319588.1"/>
    </source>
</evidence>
<evidence type="ECO:0000313" key="2">
    <source>
        <dbReference type="Proteomes" id="UP000434172"/>
    </source>
</evidence>